<evidence type="ECO:0000313" key="6">
    <source>
        <dbReference type="Proteomes" id="UP000603912"/>
    </source>
</evidence>
<feature type="compositionally biased region" description="Low complexity" evidence="3">
    <location>
        <begin position="65"/>
        <end position="76"/>
    </location>
</feature>
<feature type="region of interest" description="Disordered" evidence="3">
    <location>
        <begin position="154"/>
        <end position="235"/>
    </location>
</feature>
<dbReference type="InterPro" id="IPR050557">
    <property type="entry name" value="RTX_toxin/Mannuronan_C5-epim"/>
</dbReference>
<dbReference type="InterPro" id="IPR001343">
    <property type="entry name" value="Hemolysn_Ca-bd"/>
</dbReference>
<dbReference type="PRINTS" id="PR00313">
    <property type="entry name" value="CABNDNGRPT"/>
</dbReference>
<dbReference type="Gene3D" id="2.60.40.3440">
    <property type="match status" value="1"/>
</dbReference>
<evidence type="ECO:0000259" key="4">
    <source>
        <dbReference type="Pfam" id="PF17892"/>
    </source>
</evidence>
<feature type="compositionally biased region" description="Gly residues" evidence="3">
    <location>
        <begin position="192"/>
        <end position="230"/>
    </location>
</feature>
<dbReference type="EMBL" id="BMES01000002">
    <property type="protein sequence ID" value="GGH18837.1"/>
    <property type="molecule type" value="Genomic_DNA"/>
</dbReference>
<feature type="compositionally biased region" description="Low complexity" evidence="3">
    <location>
        <begin position="164"/>
        <end position="180"/>
    </location>
</feature>
<dbReference type="InterPro" id="IPR041690">
    <property type="entry name" value="Cadherin_5"/>
</dbReference>
<keyword evidence="2" id="KW-0964">Secreted</keyword>
<dbReference type="PROSITE" id="PS00330">
    <property type="entry name" value="HEMOLYSIN_CALCIUM"/>
    <property type="match status" value="4"/>
</dbReference>
<evidence type="ECO:0000256" key="3">
    <source>
        <dbReference type="SAM" id="MobiDB-lite"/>
    </source>
</evidence>
<reference evidence="5" key="1">
    <citation type="journal article" date="2014" name="Int. J. Syst. Evol. Microbiol.">
        <title>Complete genome sequence of Corynebacterium casei LMG S-19264T (=DSM 44701T), isolated from a smear-ripened cheese.</title>
        <authorList>
            <consortium name="US DOE Joint Genome Institute (JGI-PGF)"/>
            <person name="Walter F."/>
            <person name="Albersmeier A."/>
            <person name="Kalinowski J."/>
            <person name="Ruckert C."/>
        </authorList>
    </citation>
    <scope>NUCLEOTIDE SEQUENCE</scope>
    <source>
        <strain evidence="5">CGMCC 1.12214</strain>
    </source>
</reference>
<dbReference type="AlphaFoldDB" id="A0A917I792"/>
<evidence type="ECO:0000313" key="5">
    <source>
        <dbReference type="EMBL" id="GGH18837.1"/>
    </source>
</evidence>
<organism evidence="5 6">
    <name type="scientific">Alsobacter metallidurans</name>
    <dbReference type="NCBI Taxonomy" id="340221"/>
    <lineage>
        <taxon>Bacteria</taxon>
        <taxon>Pseudomonadati</taxon>
        <taxon>Pseudomonadota</taxon>
        <taxon>Alphaproteobacteria</taxon>
        <taxon>Hyphomicrobiales</taxon>
        <taxon>Alsobacteraceae</taxon>
        <taxon>Alsobacter</taxon>
    </lineage>
</organism>
<name>A0A917I792_9HYPH</name>
<dbReference type="GO" id="GO:0005509">
    <property type="term" value="F:calcium ion binding"/>
    <property type="evidence" value="ECO:0007669"/>
    <property type="project" value="InterPro"/>
</dbReference>
<dbReference type="SUPFAM" id="SSF51120">
    <property type="entry name" value="beta-Roll"/>
    <property type="match status" value="3"/>
</dbReference>
<dbReference type="RefSeq" id="WP_188517762.1">
    <property type="nucleotide sequence ID" value="NZ_BMES01000002.1"/>
</dbReference>
<dbReference type="Proteomes" id="UP000603912">
    <property type="component" value="Unassembled WGS sequence"/>
</dbReference>
<feature type="domain" description="Cadherin-like" evidence="4">
    <location>
        <begin position="235"/>
        <end position="323"/>
    </location>
</feature>
<comment type="caution">
    <text evidence="5">The sequence shown here is derived from an EMBL/GenBank/DDBJ whole genome shotgun (WGS) entry which is preliminary data.</text>
</comment>
<dbReference type="GO" id="GO:0005576">
    <property type="term" value="C:extracellular region"/>
    <property type="evidence" value="ECO:0007669"/>
    <property type="project" value="UniProtKB-SubCell"/>
</dbReference>
<evidence type="ECO:0000256" key="2">
    <source>
        <dbReference type="ARBA" id="ARBA00022525"/>
    </source>
</evidence>
<gene>
    <name evidence="5" type="ORF">GCM10007036_21280</name>
</gene>
<sequence>MTDELRLGIPNDAAASAPKRKFDYEDQRSTMRLTILPAVALAWLALLKSIFGPEAEKDHHPSPHGASQPSGQAAAGDDPDHSTGPAPKLAAAPAALEPVQVTAVSLSSFGGENFAPPPDLRLVRTGGFASAASLPFLAPVRGLTAAGNDNAAALDRNSGGGGVASPSAGIPSPRGGSDRPSGGGPSQTAPHPGGGDGSGAPVGSSVGGATGSGSTGGSSGGGTGSSGSSGGHAANQRPVIAGPVYLDDGCVNHISLIGLASLLGHAIDPDGDVLHVAQLEASAGSLATVDAETWVYTPEPGQDGTITFTYAVSDGVDAAGATAFLSLAQVGNGELAGTDDSDVFIGTPQADVIDARAGDDIVYGREGADVVYAGAGSDHVAGGGGADVLWGGAGDDVLMGGDGDDILYGEGGNDVLIGDAGNDILFGGDGADQLFGGDGHDQLDGGSGDDRLDGGEGADLLLGGDGNDQLAGGAGADTLDGGAGNNVIAGGAGDDVILVVAQNGRDIVDGGDGADTLRLDALDGRVTVDLVAGLLLADGAIRVEVASVENIDCGGGPTVVIANDVVNVIGGGQGADFFRFDTLEALTNHGAGSDTIERFDVGDRIDLSRLLSFDDDHPHALLTFGGLAGAELQPLDTVTFRFEAGPDQDEQTVVEARLEDDSGPSFALLLQGHHDLTAASFVLDQDDVARIVLVEANHQSTSPGA</sequence>
<dbReference type="Pfam" id="PF00353">
    <property type="entry name" value="HemolysinCabind"/>
    <property type="match status" value="5"/>
</dbReference>
<dbReference type="PANTHER" id="PTHR38340">
    <property type="entry name" value="S-LAYER PROTEIN"/>
    <property type="match status" value="1"/>
</dbReference>
<dbReference type="InterPro" id="IPR018511">
    <property type="entry name" value="Hemolysin-typ_Ca-bd_CS"/>
</dbReference>
<keyword evidence="6" id="KW-1185">Reference proteome</keyword>
<proteinExistence type="predicted"/>
<feature type="region of interest" description="Disordered" evidence="3">
    <location>
        <begin position="436"/>
        <end position="458"/>
    </location>
</feature>
<feature type="region of interest" description="Disordered" evidence="3">
    <location>
        <begin position="55"/>
        <end position="88"/>
    </location>
</feature>
<reference evidence="5" key="2">
    <citation type="submission" date="2020-09" db="EMBL/GenBank/DDBJ databases">
        <authorList>
            <person name="Sun Q."/>
            <person name="Zhou Y."/>
        </authorList>
    </citation>
    <scope>NUCLEOTIDE SEQUENCE</scope>
    <source>
        <strain evidence="5">CGMCC 1.12214</strain>
    </source>
</reference>
<evidence type="ECO:0000256" key="1">
    <source>
        <dbReference type="ARBA" id="ARBA00004613"/>
    </source>
</evidence>
<dbReference type="Gene3D" id="2.150.10.10">
    <property type="entry name" value="Serralysin-like metalloprotease, C-terminal"/>
    <property type="match status" value="4"/>
</dbReference>
<accession>A0A917I792</accession>
<dbReference type="Pfam" id="PF17892">
    <property type="entry name" value="Cadherin_5"/>
    <property type="match status" value="1"/>
</dbReference>
<feature type="compositionally biased region" description="Basic and acidic residues" evidence="3">
    <location>
        <begin position="438"/>
        <end position="454"/>
    </location>
</feature>
<protein>
    <recommendedName>
        <fullName evidence="4">Cadherin-like domain-containing protein</fullName>
    </recommendedName>
</protein>
<comment type="subcellular location">
    <subcellularLocation>
        <location evidence="1">Secreted</location>
    </subcellularLocation>
</comment>
<dbReference type="InterPro" id="IPR011049">
    <property type="entry name" value="Serralysin-like_metalloprot_C"/>
</dbReference>
<dbReference type="PANTHER" id="PTHR38340:SF1">
    <property type="entry name" value="S-LAYER PROTEIN"/>
    <property type="match status" value="1"/>
</dbReference>